<dbReference type="Proteomes" id="UP000219072">
    <property type="component" value="Unassembled WGS sequence"/>
</dbReference>
<dbReference type="InterPro" id="IPR002645">
    <property type="entry name" value="STAS_dom"/>
</dbReference>
<keyword evidence="4" id="KW-1185">Reference proteome</keyword>
<evidence type="ECO:0000256" key="1">
    <source>
        <dbReference type="SAM" id="MobiDB-lite"/>
    </source>
</evidence>
<sequence>MGDVEFVVEGPVRRADVPELCERLADLVRERGARVVAVDARGLGGPGADAVEAVARLALTARRLGCEPRFARMDPRLLGLLGLLGLGEVVGEAEEGEEPRGVEEGVDARDPPL</sequence>
<feature type="compositionally biased region" description="Basic and acidic residues" evidence="1">
    <location>
        <begin position="98"/>
        <end position="113"/>
    </location>
</feature>
<evidence type="ECO:0000259" key="2">
    <source>
        <dbReference type="PROSITE" id="PS50801"/>
    </source>
</evidence>
<dbReference type="OrthoDB" id="4336641at2"/>
<gene>
    <name evidence="3" type="ORF">SAMN06297387_1248</name>
</gene>
<dbReference type="SUPFAM" id="SSF52091">
    <property type="entry name" value="SpoIIaa-like"/>
    <property type="match status" value="1"/>
</dbReference>
<protein>
    <submittedName>
        <fullName evidence="3">STAS domain-containing protein</fullName>
    </submittedName>
</protein>
<dbReference type="PROSITE" id="PS50801">
    <property type="entry name" value="STAS"/>
    <property type="match status" value="1"/>
</dbReference>
<name>A0A286E4U7_9ACTN</name>
<dbReference type="AlphaFoldDB" id="A0A286E4U7"/>
<evidence type="ECO:0000313" key="3">
    <source>
        <dbReference type="EMBL" id="SOD65927.1"/>
    </source>
</evidence>
<dbReference type="InterPro" id="IPR036513">
    <property type="entry name" value="STAS_dom_sf"/>
</dbReference>
<dbReference type="Gene3D" id="3.30.750.24">
    <property type="entry name" value="STAS domain"/>
    <property type="match status" value="1"/>
</dbReference>
<reference evidence="3 4" key="1">
    <citation type="submission" date="2017-09" db="EMBL/GenBank/DDBJ databases">
        <authorList>
            <person name="Ehlers B."/>
            <person name="Leendertz F.H."/>
        </authorList>
    </citation>
    <scope>NUCLEOTIDE SEQUENCE [LARGE SCALE GENOMIC DNA]</scope>
    <source>
        <strain evidence="3 4">CGMCC 4.7095</strain>
    </source>
</reference>
<proteinExistence type="predicted"/>
<feature type="region of interest" description="Disordered" evidence="1">
    <location>
        <begin position="92"/>
        <end position="113"/>
    </location>
</feature>
<evidence type="ECO:0000313" key="4">
    <source>
        <dbReference type="Proteomes" id="UP000219072"/>
    </source>
</evidence>
<accession>A0A286E4U7</accession>
<feature type="domain" description="STAS" evidence="2">
    <location>
        <begin position="1"/>
        <end position="109"/>
    </location>
</feature>
<dbReference type="EMBL" id="OCNE01000024">
    <property type="protein sequence ID" value="SOD65927.1"/>
    <property type="molecule type" value="Genomic_DNA"/>
</dbReference>
<organism evidence="3 4">
    <name type="scientific">Streptomyces zhaozhouensis</name>
    <dbReference type="NCBI Taxonomy" id="1300267"/>
    <lineage>
        <taxon>Bacteria</taxon>
        <taxon>Bacillati</taxon>
        <taxon>Actinomycetota</taxon>
        <taxon>Actinomycetes</taxon>
        <taxon>Kitasatosporales</taxon>
        <taxon>Streptomycetaceae</taxon>
        <taxon>Streptomyces</taxon>
    </lineage>
</organism>